<protein>
    <submittedName>
        <fullName evidence="1">Uncharacterized protein</fullName>
    </submittedName>
</protein>
<reference evidence="1 2" key="1">
    <citation type="journal article" date="2014" name="Genome Announc.">
        <title>Draft Genome Sequence of Kocuria palustris PEL.</title>
        <authorList>
            <person name="Sharma G."/>
            <person name="Khatri I."/>
            <person name="Subramanian S."/>
        </authorList>
    </citation>
    <scope>NUCLEOTIDE SEQUENCE [LARGE SCALE GENOMIC DNA]</scope>
    <source>
        <strain evidence="1 2">PEL</strain>
    </source>
</reference>
<accession>M2X9P6</accession>
<name>M2X9P6_9MICC</name>
<organism evidence="1 2">
    <name type="scientific">Kocuria palustris PEL</name>
    <dbReference type="NCBI Taxonomy" id="1236550"/>
    <lineage>
        <taxon>Bacteria</taxon>
        <taxon>Bacillati</taxon>
        <taxon>Actinomycetota</taxon>
        <taxon>Actinomycetes</taxon>
        <taxon>Micrococcales</taxon>
        <taxon>Micrococcaceae</taxon>
        <taxon>Kocuria</taxon>
    </lineage>
</organism>
<gene>
    <name evidence="1" type="ORF">C884_01231</name>
</gene>
<comment type="caution">
    <text evidence="1">The sequence shown here is derived from an EMBL/GenBank/DDBJ whole genome shotgun (WGS) entry which is preliminary data.</text>
</comment>
<evidence type="ECO:0000313" key="2">
    <source>
        <dbReference type="Proteomes" id="UP000009877"/>
    </source>
</evidence>
<evidence type="ECO:0000313" key="1">
    <source>
        <dbReference type="EMBL" id="EME35831.1"/>
    </source>
</evidence>
<sequence length="39" mass="4627">MMPSRSRCSVYRIDVYCDPQWRHDEIGAQLEDACQPTIR</sequence>
<dbReference type="Proteomes" id="UP000009877">
    <property type="component" value="Unassembled WGS sequence"/>
</dbReference>
<dbReference type="AlphaFoldDB" id="M2X9P6"/>
<proteinExistence type="predicted"/>
<dbReference type="EMBL" id="ANHZ02000020">
    <property type="protein sequence ID" value="EME35831.1"/>
    <property type="molecule type" value="Genomic_DNA"/>
</dbReference>
<keyword evidence="2" id="KW-1185">Reference proteome</keyword>